<dbReference type="InterPro" id="IPR043504">
    <property type="entry name" value="Peptidase_S1_PA_chymotrypsin"/>
</dbReference>
<gene>
    <name evidence="1" type="ORF">V6L76_00270</name>
</gene>
<dbReference type="Proteomes" id="UP001380822">
    <property type="component" value="Unassembled WGS sequence"/>
</dbReference>
<accession>A0ABU7ZI40</accession>
<dbReference type="EMBL" id="JBAKBE010000001">
    <property type="protein sequence ID" value="MEH0094668.1"/>
    <property type="molecule type" value="Genomic_DNA"/>
</dbReference>
<proteinExistence type="predicted"/>
<protein>
    <submittedName>
        <fullName evidence="1">Uncharacterized protein</fullName>
    </submittedName>
</protein>
<dbReference type="SUPFAM" id="SSF50494">
    <property type="entry name" value="Trypsin-like serine proteases"/>
    <property type="match status" value="1"/>
</dbReference>
<evidence type="ECO:0000313" key="1">
    <source>
        <dbReference type="EMBL" id="MEH0094668.1"/>
    </source>
</evidence>
<reference evidence="1 2" key="1">
    <citation type="submission" date="2024-02" db="EMBL/GenBank/DDBJ databases">
        <title>A new putative Pannonibacter species isolated from two cases of bloodstream infections in paediatric patients.</title>
        <authorList>
            <person name="Castellana S."/>
            <person name="De Laurentiis V."/>
            <person name="Grassi M."/>
            <person name="De Leonardis F."/>
            <person name="Mosca A."/>
            <person name="De Carlo C."/>
            <person name="Sparapano E."/>
            <person name="Ronga L."/>
            <person name="Santacroce L."/>
            <person name="Chironna M."/>
            <person name="De Robertis A."/>
            <person name="Bianco A."/>
            <person name="Del Sambro L."/>
            <person name="Capozzi L."/>
            <person name="Parisi A."/>
        </authorList>
    </citation>
    <scope>NUCLEOTIDE SEQUENCE [LARGE SCALE GENOMIC DNA]</scope>
    <source>
        <strain evidence="1 2">Pt2</strain>
    </source>
</reference>
<evidence type="ECO:0000313" key="2">
    <source>
        <dbReference type="Proteomes" id="UP001380822"/>
    </source>
</evidence>
<comment type="caution">
    <text evidence="1">The sequence shown here is derived from an EMBL/GenBank/DDBJ whole genome shotgun (WGS) entry which is preliminary data.</text>
</comment>
<organism evidence="1 2">
    <name type="scientific">Pannonibacter anstelovis</name>
    <dbReference type="NCBI Taxonomy" id="3121537"/>
    <lineage>
        <taxon>Bacteria</taxon>
        <taxon>Pseudomonadati</taxon>
        <taxon>Pseudomonadota</taxon>
        <taxon>Alphaproteobacteria</taxon>
        <taxon>Hyphomicrobiales</taxon>
        <taxon>Stappiaceae</taxon>
        <taxon>Pannonibacter</taxon>
    </lineage>
</organism>
<keyword evidence="2" id="KW-1185">Reference proteome</keyword>
<dbReference type="Gene3D" id="2.40.10.10">
    <property type="entry name" value="Trypsin-like serine proteases"/>
    <property type="match status" value="2"/>
</dbReference>
<name>A0ABU7ZI40_9HYPH</name>
<sequence length="322" mass="34078">MRKTAMMEDYLMQAHGAVTAAMQTRGRGHLPLTLAYVDWETGVLTAGLDFRDGPSEETFAHLRYLTCGLPLRLQPFTARRHMSNQNRIRPVVGGIQMVVNRSYQELTGTICIGCSYDDGSITPKHGVLVSGHVVSKTNTTVYQNSKVSQDNIGKVQVITNWKNGSCDAAFVAKTAAAAVTKGEIWTAAGPYLRVTAAADGHLIVPGLDVKMLGMNNEAPQEGRVVATGVSVTFAVGDLDEPQTLTNQVLASYLSEEGDSGGPVYVQVGTNTDVTFCGINVGACSDSDVTASTPAIGSGTYGIFSPWPQIDAAFGGNLDVLSA</sequence>
<dbReference type="InterPro" id="IPR009003">
    <property type="entry name" value="Peptidase_S1_PA"/>
</dbReference>